<comment type="caution">
    <text evidence="1">The sequence shown here is derived from an EMBL/GenBank/DDBJ whole genome shotgun (WGS) entry which is preliminary data.</text>
</comment>
<accession>A0ABQ2C1L1</accession>
<dbReference type="Proteomes" id="UP000624701">
    <property type="component" value="Unassembled WGS sequence"/>
</dbReference>
<protein>
    <submittedName>
        <fullName evidence="1">Uncharacterized protein</fullName>
    </submittedName>
</protein>
<dbReference type="EMBL" id="BMDQ01000006">
    <property type="protein sequence ID" value="GGI58451.1"/>
    <property type="molecule type" value="Genomic_DNA"/>
</dbReference>
<proteinExistence type="predicted"/>
<evidence type="ECO:0000313" key="1">
    <source>
        <dbReference type="EMBL" id="GGI58451.1"/>
    </source>
</evidence>
<gene>
    <name evidence="1" type="ORF">GCM10011444_27600</name>
</gene>
<keyword evidence="2" id="KW-1185">Reference proteome</keyword>
<sequence>MSRTKTQYKMARTVNLTNENVDFSQNGKVVINDNNLANEILQNQNQALEFLKQEVGDIDISKITLDAFGRINISDSDFLEKMKLKFEEVGAMGNGTCGLGC</sequence>
<organism evidence="1 2">
    <name type="scientific">Winogradskyella haliclonae</name>
    <dbReference type="NCBI Taxonomy" id="2048558"/>
    <lineage>
        <taxon>Bacteria</taxon>
        <taxon>Pseudomonadati</taxon>
        <taxon>Bacteroidota</taxon>
        <taxon>Flavobacteriia</taxon>
        <taxon>Flavobacteriales</taxon>
        <taxon>Flavobacteriaceae</taxon>
        <taxon>Winogradskyella</taxon>
    </lineage>
</organism>
<name>A0ABQ2C1L1_9FLAO</name>
<evidence type="ECO:0000313" key="2">
    <source>
        <dbReference type="Proteomes" id="UP000624701"/>
    </source>
</evidence>
<reference evidence="2" key="1">
    <citation type="journal article" date="2019" name="Int. J. Syst. Evol. Microbiol.">
        <title>The Global Catalogue of Microorganisms (GCM) 10K type strain sequencing project: providing services to taxonomists for standard genome sequencing and annotation.</title>
        <authorList>
            <consortium name="The Broad Institute Genomics Platform"/>
            <consortium name="The Broad Institute Genome Sequencing Center for Infectious Disease"/>
            <person name="Wu L."/>
            <person name="Ma J."/>
        </authorList>
    </citation>
    <scope>NUCLEOTIDE SEQUENCE [LARGE SCALE GENOMIC DNA]</scope>
    <source>
        <strain evidence="2">CCM 8681</strain>
    </source>
</reference>